<keyword evidence="3" id="KW-1185">Reference proteome</keyword>
<dbReference type="OrthoDB" id="1422334at2759"/>
<evidence type="ECO:0000313" key="2">
    <source>
        <dbReference type="EMBL" id="KAB2597235.1"/>
    </source>
</evidence>
<organism evidence="2 3">
    <name type="scientific">Pyrus ussuriensis x Pyrus communis</name>
    <dbReference type="NCBI Taxonomy" id="2448454"/>
    <lineage>
        <taxon>Eukaryota</taxon>
        <taxon>Viridiplantae</taxon>
        <taxon>Streptophyta</taxon>
        <taxon>Embryophyta</taxon>
        <taxon>Tracheophyta</taxon>
        <taxon>Spermatophyta</taxon>
        <taxon>Magnoliopsida</taxon>
        <taxon>eudicotyledons</taxon>
        <taxon>Gunneridae</taxon>
        <taxon>Pentapetalae</taxon>
        <taxon>rosids</taxon>
        <taxon>fabids</taxon>
        <taxon>Rosales</taxon>
        <taxon>Rosaceae</taxon>
        <taxon>Amygdaloideae</taxon>
        <taxon>Maleae</taxon>
        <taxon>Pyrus</taxon>
    </lineage>
</organism>
<dbReference type="Proteomes" id="UP000327157">
    <property type="component" value="Chromosome 1"/>
</dbReference>
<protein>
    <recommendedName>
        <fullName evidence="4">CCHC-type domain-containing protein</fullName>
    </recommendedName>
</protein>
<evidence type="ECO:0000313" key="3">
    <source>
        <dbReference type="Proteomes" id="UP000327157"/>
    </source>
</evidence>
<gene>
    <name evidence="2" type="ORF">D8674_000155</name>
</gene>
<name>A0A5N5F2M9_9ROSA</name>
<dbReference type="GO" id="GO:0008270">
    <property type="term" value="F:zinc ion binding"/>
    <property type="evidence" value="ECO:0007669"/>
    <property type="project" value="InterPro"/>
</dbReference>
<dbReference type="GO" id="GO:0003676">
    <property type="term" value="F:nucleic acid binding"/>
    <property type="evidence" value="ECO:0007669"/>
    <property type="project" value="InterPro"/>
</dbReference>
<reference evidence="3" key="2">
    <citation type="submission" date="2019-10" db="EMBL/GenBank/DDBJ databases">
        <title>A de novo genome assembly of a pear dwarfing rootstock.</title>
        <authorList>
            <person name="Wang F."/>
            <person name="Wang J."/>
            <person name="Li S."/>
            <person name="Zhang Y."/>
            <person name="Fang M."/>
            <person name="Ma L."/>
            <person name="Zhao Y."/>
            <person name="Jiang S."/>
        </authorList>
    </citation>
    <scope>NUCLEOTIDE SEQUENCE [LARGE SCALE GENOMIC DNA]</scope>
</reference>
<feature type="region of interest" description="Disordered" evidence="1">
    <location>
        <begin position="189"/>
        <end position="231"/>
    </location>
</feature>
<sequence length="269" mass="30439">MVGSTFAKILDKHCLEGHNFPSWYRNVKILLTLEKIVYVLDKAPPHIPLDPSATEDERAKFDKHIEDDTQAKCYLLASMNEELQRQHEGMDSAFSIILHLTELYGEGTRNRRFSTMIGFIEQLENLGTPLDGELAQDFILASLSDSFSQFVMNYNMNKMDSTLSELLNMLVTAEKTMMKENVVGTSAVAYNKPSSSKSKPQGKGKGKEKKSPTLKPKRGVKKKKAMEPKGACHHYGKEGHWKRNCRLYLATLKDKPQGMVYVLIFNSNC</sequence>
<dbReference type="InterPro" id="IPR036875">
    <property type="entry name" value="Znf_CCHC_sf"/>
</dbReference>
<comment type="caution">
    <text evidence="2">The sequence shown here is derived from an EMBL/GenBank/DDBJ whole genome shotgun (WGS) entry which is preliminary data.</text>
</comment>
<proteinExistence type="predicted"/>
<reference evidence="2 3" key="1">
    <citation type="submission" date="2019-09" db="EMBL/GenBank/DDBJ databases">
        <authorList>
            <person name="Ou C."/>
        </authorList>
    </citation>
    <scope>NUCLEOTIDE SEQUENCE [LARGE SCALE GENOMIC DNA]</scope>
    <source>
        <strain evidence="2">S2</strain>
        <tissue evidence="2">Leaf</tissue>
    </source>
</reference>
<dbReference type="EMBL" id="SMOL01000768">
    <property type="protein sequence ID" value="KAB2597235.1"/>
    <property type="molecule type" value="Genomic_DNA"/>
</dbReference>
<accession>A0A5N5F2M9</accession>
<dbReference type="AlphaFoldDB" id="A0A5N5F2M9"/>
<evidence type="ECO:0008006" key="4">
    <source>
        <dbReference type="Google" id="ProtNLM"/>
    </source>
</evidence>
<evidence type="ECO:0000256" key="1">
    <source>
        <dbReference type="SAM" id="MobiDB-lite"/>
    </source>
</evidence>
<dbReference type="SUPFAM" id="SSF57756">
    <property type="entry name" value="Retrovirus zinc finger-like domains"/>
    <property type="match status" value="1"/>
</dbReference>
<reference evidence="2 3" key="3">
    <citation type="submission" date="2019-11" db="EMBL/GenBank/DDBJ databases">
        <title>A de novo genome assembly of a pear dwarfing rootstock.</title>
        <authorList>
            <person name="Wang F."/>
            <person name="Wang J."/>
            <person name="Li S."/>
            <person name="Zhang Y."/>
            <person name="Fang M."/>
            <person name="Ma L."/>
            <person name="Zhao Y."/>
            <person name="Jiang S."/>
        </authorList>
    </citation>
    <scope>NUCLEOTIDE SEQUENCE [LARGE SCALE GENOMIC DNA]</scope>
    <source>
        <strain evidence="2">S2</strain>
        <tissue evidence="2">Leaf</tissue>
    </source>
</reference>
<feature type="compositionally biased region" description="Basic residues" evidence="1">
    <location>
        <begin position="215"/>
        <end position="224"/>
    </location>
</feature>